<dbReference type="CDD" id="cd12148">
    <property type="entry name" value="fungal_TF_MHR"/>
    <property type="match status" value="1"/>
</dbReference>
<dbReference type="STRING" id="1231657.A0A1Y1Z132"/>
<comment type="caution">
    <text evidence="10">The sequence shown here is derived from an EMBL/GenBank/DDBJ whole genome shotgun (WGS) entry which is preliminary data.</text>
</comment>
<feature type="region of interest" description="Disordered" evidence="8">
    <location>
        <begin position="252"/>
        <end position="283"/>
    </location>
</feature>
<feature type="region of interest" description="Disordered" evidence="8">
    <location>
        <begin position="852"/>
        <end position="886"/>
    </location>
</feature>
<evidence type="ECO:0000256" key="8">
    <source>
        <dbReference type="SAM" id="MobiDB-lite"/>
    </source>
</evidence>
<keyword evidence="6" id="KW-0539">Nucleus</keyword>
<evidence type="ECO:0000256" key="5">
    <source>
        <dbReference type="ARBA" id="ARBA00022833"/>
    </source>
</evidence>
<dbReference type="Proteomes" id="UP000193144">
    <property type="component" value="Unassembled WGS sequence"/>
</dbReference>
<evidence type="ECO:0000256" key="6">
    <source>
        <dbReference type="ARBA" id="ARBA00023242"/>
    </source>
</evidence>
<dbReference type="GO" id="GO:0005634">
    <property type="term" value="C:nucleus"/>
    <property type="evidence" value="ECO:0007669"/>
    <property type="project" value="UniProtKB-SubCell"/>
</dbReference>
<evidence type="ECO:0000313" key="10">
    <source>
        <dbReference type="EMBL" id="ORY03657.1"/>
    </source>
</evidence>
<dbReference type="AlphaFoldDB" id="A0A1Y1Z132"/>
<dbReference type="PANTHER" id="PTHR40626:SF12">
    <property type="entry name" value="RFEC"/>
    <property type="match status" value="1"/>
</dbReference>
<dbReference type="InterPro" id="IPR007219">
    <property type="entry name" value="XnlR_reg_dom"/>
</dbReference>
<keyword evidence="4 7" id="KW-0863">Zinc-finger</keyword>
<dbReference type="FunFam" id="3.30.160.60:FF:000100">
    <property type="entry name" value="Zinc finger 45-like"/>
    <property type="match status" value="1"/>
</dbReference>
<keyword evidence="3" id="KW-0677">Repeat</keyword>
<dbReference type="GO" id="GO:0006351">
    <property type="term" value="P:DNA-templated transcription"/>
    <property type="evidence" value="ECO:0007669"/>
    <property type="project" value="InterPro"/>
</dbReference>
<dbReference type="PANTHER" id="PTHR40626">
    <property type="entry name" value="MIP31509P"/>
    <property type="match status" value="1"/>
</dbReference>
<feature type="region of interest" description="Disordered" evidence="8">
    <location>
        <begin position="174"/>
        <end position="194"/>
    </location>
</feature>
<dbReference type="InterPro" id="IPR013087">
    <property type="entry name" value="Znf_C2H2_type"/>
</dbReference>
<dbReference type="PROSITE" id="PS50157">
    <property type="entry name" value="ZINC_FINGER_C2H2_2"/>
    <property type="match status" value="2"/>
</dbReference>
<dbReference type="GO" id="GO:0008270">
    <property type="term" value="F:zinc ion binding"/>
    <property type="evidence" value="ECO:0007669"/>
    <property type="project" value="UniProtKB-KW"/>
</dbReference>
<feature type="domain" description="C2H2-type" evidence="9">
    <location>
        <begin position="227"/>
        <end position="257"/>
    </location>
</feature>
<dbReference type="SMART" id="SM00355">
    <property type="entry name" value="ZnF_C2H2"/>
    <property type="match status" value="2"/>
</dbReference>
<feature type="compositionally biased region" description="Polar residues" evidence="8">
    <location>
        <begin position="23"/>
        <end position="32"/>
    </location>
</feature>
<reference evidence="10 11" key="1">
    <citation type="submission" date="2016-07" db="EMBL/GenBank/DDBJ databases">
        <title>Pervasive Adenine N6-methylation of Active Genes in Fungi.</title>
        <authorList>
            <consortium name="DOE Joint Genome Institute"/>
            <person name="Mondo S.J."/>
            <person name="Dannebaum R.O."/>
            <person name="Kuo R.C."/>
            <person name="Labutti K."/>
            <person name="Haridas S."/>
            <person name="Kuo A."/>
            <person name="Salamov A."/>
            <person name="Ahrendt S.R."/>
            <person name="Lipzen A."/>
            <person name="Sullivan W."/>
            <person name="Andreopoulos W.B."/>
            <person name="Clum A."/>
            <person name="Lindquist E."/>
            <person name="Daum C."/>
            <person name="Ramamoorthy G.K."/>
            <person name="Gryganskyi A."/>
            <person name="Culley D."/>
            <person name="Magnuson J.K."/>
            <person name="James T.Y."/>
            <person name="O'Malley M.A."/>
            <person name="Stajich J.E."/>
            <person name="Spatafora J.W."/>
            <person name="Visel A."/>
            <person name="Grigoriev I.V."/>
        </authorList>
    </citation>
    <scope>NUCLEOTIDE SEQUENCE [LARGE SCALE GENOMIC DNA]</scope>
    <source>
        <strain evidence="10 11">CBS 115471</strain>
    </source>
</reference>
<keyword evidence="5" id="KW-0862">Zinc</keyword>
<evidence type="ECO:0000256" key="3">
    <source>
        <dbReference type="ARBA" id="ARBA00022737"/>
    </source>
</evidence>
<feature type="compositionally biased region" description="Polar residues" evidence="8">
    <location>
        <begin position="860"/>
        <end position="886"/>
    </location>
</feature>
<dbReference type="EMBL" id="MCFA01000144">
    <property type="protein sequence ID" value="ORY03657.1"/>
    <property type="molecule type" value="Genomic_DNA"/>
</dbReference>
<dbReference type="InterPro" id="IPR036236">
    <property type="entry name" value="Znf_C2H2_sf"/>
</dbReference>
<feature type="region of interest" description="Disordered" evidence="8">
    <location>
        <begin position="1"/>
        <end position="114"/>
    </location>
</feature>
<proteinExistence type="predicted"/>
<accession>A0A1Y1Z132</accession>
<feature type="compositionally biased region" description="Pro residues" evidence="8">
    <location>
        <begin position="82"/>
        <end position="91"/>
    </location>
</feature>
<feature type="compositionally biased region" description="Polar residues" evidence="8">
    <location>
        <begin position="257"/>
        <end position="269"/>
    </location>
</feature>
<dbReference type="Gene3D" id="3.30.160.60">
    <property type="entry name" value="Classic Zinc Finger"/>
    <property type="match status" value="2"/>
</dbReference>
<dbReference type="GO" id="GO:0000981">
    <property type="term" value="F:DNA-binding transcription factor activity, RNA polymerase II-specific"/>
    <property type="evidence" value="ECO:0007669"/>
    <property type="project" value="InterPro"/>
</dbReference>
<feature type="compositionally biased region" description="Low complexity" evidence="8">
    <location>
        <begin position="63"/>
        <end position="78"/>
    </location>
</feature>
<feature type="compositionally biased region" description="Low complexity" evidence="8">
    <location>
        <begin position="92"/>
        <end position="106"/>
    </location>
</feature>
<evidence type="ECO:0000313" key="11">
    <source>
        <dbReference type="Proteomes" id="UP000193144"/>
    </source>
</evidence>
<protein>
    <recommendedName>
        <fullName evidence="9">C2H2-type domain-containing protein</fullName>
    </recommendedName>
</protein>
<organism evidence="10 11">
    <name type="scientific">Clohesyomyces aquaticus</name>
    <dbReference type="NCBI Taxonomy" id="1231657"/>
    <lineage>
        <taxon>Eukaryota</taxon>
        <taxon>Fungi</taxon>
        <taxon>Dikarya</taxon>
        <taxon>Ascomycota</taxon>
        <taxon>Pezizomycotina</taxon>
        <taxon>Dothideomycetes</taxon>
        <taxon>Pleosporomycetidae</taxon>
        <taxon>Pleosporales</taxon>
        <taxon>Lindgomycetaceae</taxon>
        <taxon>Clohesyomyces</taxon>
    </lineage>
</organism>
<keyword evidence="2" id="KW-0479">Metal-binding</keyword>
<dbReference type="SUPFAM" id="SSF57667">
    <property type="entry name" value="beta-beta-alpha zinc fingers"/>
    <property type="match status" value="1"/>
</dbReference>
<feature type="domain" description="C2H2-type" evidence="9">
    <location>
        <begin position="199"/>
        <end position="226"/>
    </location>
</feature>
<dbReference type="GO" id="GO:0000785">
    <property type="term" value="C:chromatin"/>
    <property type="evidence" value="ECO:0007669"/>
    <property type="project" value="TreeGrafter"/>
</dbReference>
<name>A0A1Y1Z132_9PLEO</name>
<dbReference type="Pfam" id="PF04082">
    <property type="entry name" value="Fungal_trans"/>
    <property type="match status" value="1"/>
</dbReference>
<keyword evidence="11" id="KW-1185">Reference proteome</keyword>
<dbReference type="PROSITE" id="PS00028">
    <property type="entry name" value="ZINC_FINGER_C2H2_1"/>
    <property type="match status" value="1"/>
</dbReference>
<dbReference type="GO" id="GO:0000978">
    <property type="term" value="F:RNA polymerase II cis-regulatory region sequence-specific DNA binding"/>
    <property type="evidence" value="ECO:0007669"/>
    <property type="project" value="InterPro"/>
</dbReference>
<gene>
    <name evidence="10" type="ORF">BCR34DRAFT_69025</name>
</gene>
<evidence type="ECO:0000256" key="2">
    <source>
        <dbReference type="ARBA" id="ARBA00022723"/>
    </source>
</evidence>
<feature type="compositionally biased region" description="Polar residues" evidence="8">
    <location>
        <begin position="40"/>
        <end position="60"/>
    </location>
</feature>
<sequence length="1014" mass="112122">MDDRYRQHGLPMPNGGQYPPLAQSYNGTQSHLPTLPPLHSSGSQYSSLYGHNSNPQTPITPHTPGTSASSNSSTTIPSLAPQHPPLRPIQPSPSSYLLSTSSYPSSQAPILSTSGAHSNPLQIAPLSSGLQDIRVGGLGLGPHSQLYPHPPILPNQEPEPVHVVGQQGRRGVLPTHPGRPAPAAGKAPTNPNKNADGKYECPHCNKTYLHLKHLKRHLLRHTGERPYQCHLCKDTFSRSDILKRHFQKCSIRRGNPTGASHLQNAQSHLQKNRPPGGQDGNSYLNHINTSVAYSDGTYGNALVGMQAMPPMPPIPTETSAYGDGLPPMPAQSMSARTSRSNSLIRPGTGIEENRRSMSALEFANGRVNFNNGNDFRPSNLQNNMSQELNSYASQQPQNHGQGATSNPYGYDQGVSNAEMTQNNMPVKTEGAGAATYQRPTLPNVDGMSNGQDNGMRWNGTFNGENPDNFLVNSSMTSDDHSTENIFSGLYSNAPGFVDSAPLLDNWVLGPSDPLQNKAGALIDYCYPNASLIPAGSTEARGLESLKTMLTADNLKHFLEEYRNFQSHWPMIHMPTFDPFTAHVGLVLSMVCIGAVYSDRLSVNEVRWLMELAKTSIYRSSTLYKLVTTNEHQSAEPHHRSPSDLEEVQALMHLQALFVWHGSKLQRQQGRDEFWVLAAIARRTDLLNPITRDYQNYSVLHQPGPLDTNELSGWSWPVWIEQEKRLRTMYLVFLIDAALGIFFNMQPQFDIHEVKIPLPADDAAWEARTQEDCASALGMRGETAAGKNTTGSRCVKQMSMFDAFQLLQRNTEFPQGTTNVYAKFILIHAIHVQIWKIQRQLLGLNQGSSTYGGFSSSGASTPHSQNEWDGTMSNGNSGRVTPTDGVNGQYSQAQQRLRMTLSAIEVWKRVWDADMQVQYPPHQPRVGFCRDGIHFYFLAKAFLRKARREDWTAQPDVRCQQVFGSLNHIKAYVLSEQAQKGLDIGSVTTVDDNYGVADLTLNMKLLFTPIDRSTH</sequence>
<evidence type="ECO:0000256" key="1">
    <source>
        <dbReference type="ARBA" id="ARBA00004123"/>
    </source>
</evidence>
<evidence type="ECO:0000256" key="4">
    <source>
        <dbReference type="ARBA" id="ARBA00022771"/>
    </source>
</evidence>
<evidence type="ECO:0000259" key="9">
    <source>
        <dbReference type="PROSITE" id="PS50157"/>
    </source>
</evidence>
<evidence type="ECO:0000256" key="7">
    <source>
        <dbReference type="PROSITE-ProRule" id="PRU00042"/>
    </source>
</evidence>
<comment type="subcellular location">
    <subcellularLocation>
        <location evidence="1">Nucleus</location>
    </subcellularLocation>
</comment>
<dbReference type="InterPro" id="IPR051059">
    <property type="entry name" value="VerF-like"/>
</dbReference>
<dbReference type="OrthoDB" id="9439903at2759"/>